<reference evidence="1 2" key="2">
    <citation type="submission" date="2019-08" db="EMBL/GenBank/DDBJ databases">
        <authorList>
            <person name="Henke P."/>
        </authorList>
    </citation>
    <scope>NUCLEOTIDE SEQUENCE [LARGE SCALE GENOMIC DNA]</scope>
    <source>
        <strain evidence="1">Phe10_nw2017</strain>
    </source>
</reference>
<evidence type="ECO:0000313" key="2">
    <source>
        <dbReference type="Proteomes" id="UP000321083"/>
    </source>
</evidence>
<dbReference type="Proteomes" id="UP000321083">
    <property type="component" value="Unassembled WGS sequence"/>
</dbReference>
<organism evidence="1 2">
    <name type="scientific">Planctomyces bekefii</name>
    <dbReference type="NCBI Taxonomy" id="1653850"/>
    <lineage>
        <taxon>Bacteria</taxon>
        <taxon>Pseudomonadati</taxon>
        <taxon>Planctomycetota</taxon>
        <taxon>Planctomycetia</taxon>
        <taxon>Planctomycetales</taxon>
        <taxon>Planctomycetaceae</taxon>
        <taxon>Planctomyces</taxon>
    </lineage>
</organism>
<evidence type="ECO:0000313" key="1">
    <source>
        <dbReference type="EMBL" id="TWW12383.1"/>
    </source>
</evidence>
<proteinExistence type="predicted"/>
<keyword evidence="2" id="KW-1185">Reference proteome</keyword>
<sequence length="127" mass="13017">MVEHIGGDAADPADVIDDAAVVGQDFAEVHAAVAPFAKASIGSEQTGIGGQEGEASTFRHAGWWSLAMVLVQNGFGCEEFQLAGASGHEHEDDIFGFGWQEAGACSHGAVCGCGITGQEIREGDGPE</sequence>
<reference evidence="1 2" key="1">
    <citation type="submission" date="2019-08" db="EMBL/GenBank/DDBJ databases">
        <title>100 year-old enigma solved: identification of Planctomyces bekefii, the type genus and species of the phylum Planctomycetes.</title>
        <authorList>
            <person name="Svetlana D.N."/>
            <person name="Overmann J."/>
        </authorList>
    </citation>
    <scope>NUCLEOTIDE SEQUENCE [LARGE SCALE GENOMIC DNA]</scope>
    <source>
        <strain evidence="1">Phe10_nw2017</strain>
    </source>
</reference>
<protein>
    <submittedName>
        <fullName evidence="1">Uncharacterized protein</fullName>
    </submittedName>
</protein>
<accession>A0A5C6MHI4</accession>
<dbReference type="AlphaFoldDB" id="A0A5C6MHI4"/>
<name>A0A5C6MHI4_9PLAN</name>
<dbReference type="EMBL" id="SRHE01000015">
    <property type="protein sequence ID" value="TWW12383.1"/>
    <property type="molecule type" value="Genomic_DNA"/>
</dbReference>
<comment type="caution">
    <text evidence="1">The sequence shown here is derived from an EMBL/GenBank/DDBJ whole genome shotgun (WGS) entry which is preliminary data.</text>
</comment>
<gene>
    <name evidence="1" type="ORF">E3A20_01750</name>
</gene>